<gene>
    <name evidence="14" type="ORF">EGYM00163_LOCUS6747</name>
</gene>
<dbReference type="SUPFAM" id="SSF50129">
    <property type="entry name" value="GroES-like"/>
    <property type="match status" value="1"/>
</dbReference>
<organism evidence="14">
    <name type="scientific">Eutreptiella gymnastica</name>
    <dbReference type="NCBI Taxonomy" id="73025"/>
    <lineage>
        <taxon>Eukaryota</taxon>
        <taxon>Discoba</taxon>
        <taxon>Euglenozoa</taxon>
        <taxon>Euglenida</taxon>
        <taxon>Spirocuta</taxon>
        <taxon>Euglenophyceae</taxon>
        <taxon>Eutreptiales</taxon>
        <taxon>Eutreptiaceae</taxon>
        <taxon>Eutreptiella</taxon>
    </lineage>
</organism>
<dbReference type="Pfam" id="PF00107">
    <property type="entry name" value="ADH_zinc_N"/>
    <property type="match status" value="1"/>
</dbReference>
<dbReference type="PROSITE" id="PS50076">
    <property type="entry name" value="DNAJ_2"/>
    <property type="match status" value="1"/>
</dbReference>
<dbReference type="InterPro" id="IPR013154">
    <property type="entry name" value="ADH-like_N"/>
</dbReference>
<comment type="similarity">
    <text evidence="2">Belongs to the zinc-containing alcohol dehydrogenase family. Quinone oxidoreductase subfamily.</text>
</comment>
<dbReference type="Pfam" id="PF00226">
    <property type="entry name" value="DnaJ"/>
    <property type="match status" value="1"/>
</dbReference>
<evidence type="ECO:0000256" key="10">
    <source>
        <dbReference type="ARBA" id="ARBA00023160"/>
    </source>
</evidence>
<keyword evidence="5" id="KW-0521">NADP</keyword>
<keyword evidence="7" id="KW-0560">Oxidoreductase</keyword>
<dbReference type="GO" id="GO:0006633">
    <property type="term" value="P:fatty acid biosynthetic process"/>
    <property type="evidence" value="ECO:0007669"/>
    <property type="project" value="UniProtKB-KW"/>
</dbReference>
<evidence type="ECO:0000256" key="12">
    <source>
        <dbReference type="ARBA" id="ARBA00048843"/>
    </source>
</evidence>
<dbReference type="EMBL" id="HBJA01021167">
    <property type="protein sequence ID" value="CAE0795628.1"/>
    <property type="molecule type" value="Transcribed_RNA"/>
</dbReference>
<dbReference type="Pfam" id="PF08240">
    <property type="entry name" value="ADH_N"/>
    <property type="match status" value="1"/>
</dbReference>
<accession>A0A7S4FI10</accession>
<dbReference type="EC" id="1.3.1.104" evidence="11"/>
<dbReference type="AlphaFoldDB" id="A0A7S4FI10"/>
<keyword evidence="6" id="KW-0809">Transit peptide</keyword>
<keyword evidence="8" id="KW-0443">Lipid metabolism</keyword>
<dbReference type="Gene3D" id="1.10.287.110">
    <property type="entry name" value="DnaJ domain"/>
    <property type="match status" value="1"/>
</dbReference>
<keyword evidence="3" id="KW-0444">Lipid biosynthesis</keyword>
<evidence type="ECO:0000256" key="11">
    <source>
        <dbReference type="ARBA" id="ARBA00038963"/>
    </source>
</evidence>
<dbReference type="CDD" id="cd06257">
    <property type="entry name" value="DnaJ"/>
    <property type="match status" value="1"/>
</dbReference>
<dbReference type="InterPro" id="IPR051034">
    <property type="entry name" value="Mito_Enoyl-ACP_Reductase"/>
</dbReference>
<evidence type="ECO:0000256" key="9">
    <source>
        <dbReference type="ARBA" id="ARBA00023128"/>
    </source>
</evidence>
<dbReference type="InterPro" id="IPR013149">
    <property type="entry name" value="ADH-like_C"/>
</dbReference>
<feature type="domain" description="J" evidence="13">
    <location>
        <begin position="8"/>
        <end position="69"/>
    </location>
</feature>
<name>A0A7S4FI10_9EUGL</name>
<dbReference type="SMART" id="SM00829">
    <property type="entry name" value="PKS_ER"/>
    <property type="match status" value="1"/>
</dbReference>
<keyword evidence="9" id="KW-0496">Mitochondrion</keyword>
<dbReference type="PANTHER" id="PTHR43981">
    <property type="entry name" value="ENOYL-[ACYL-CARRIER-PROTEIN] REDUCTASE, MITOCHONDRIAL"/>
    <property type="match status" value="1"/>
</dbReference>
<dbReference type="PANTHER" id="PTHR43981:SF2">
    <property type="entry name" value="ENOYL-[ACYL-CARRIER-PROTEIN] REDUCTASE, MITOCHONDRIAL"/>
    <property type="match status" value="1"/>
</dbReference>
<dbReference type="PROSITE" id="PS00636">
    <property type="entry name" value="DNAJ_1"/>
    <property type="match status" value="1"/>
</dbReference>
<dbReference type="InterPro" id="IPR018253">
    <property type="entry name" value="DnaJ_domain_CS"/>
</dbReference>
<dbReference type="InterPro" id="IPR011032">
    <property type="entry name" value="GroES-like_sf"/>
</dbReference>
<comment type="subcellular location">
    <subcellularLocation>
        <location evidence="1">Mitochondrion</location>
    </subcellularLocation>
</comment>
<evidence type="ECO:0000256" key="3">
    <source>
        <dbReference type="ARBA" id="ARBA00022516"/>
    </source>
</evidence>
<dbReference type="SMART" id="SM00271">
    <property type="entry name" value="DnaJ"/>
    <property type="match status" value="1"/>
</dbReference>
<dbReference type="Gene3D" id="3.40.50.720">
    <property type="entry name" value="NAD(P)-binding Rossmann-like Domain"/>
    <property type="match status" value="1"/>
</dbReference>
<reference evidence="14" key="1">
    <citation type="submission" date="2021-01" db="EMBL/GenBank/DDBJ databases">
        <authorList>
            <person name="Corre E."/>
            <person name="Pelletier E."/>
            <person name="Niang G."/>
            <person name="Scheremetjew M."/>
            <person name="Finn R."/>
            <person name="Kale V."/>
            <person name="Holt S."/>
            <person name="Cochrane G."/>
            <person name="Meng A."/>
            <person name="Brown T."/>
            <person name="Cohen L."/>
        </authorList>
    </citation>
    <scope>NUCLEOTIDE SEQUENCE</scope>
    <source>
        <strain evidence="14">CCMP1594</strain>
    </source>
</reference>
<dbReference type="GO" id="GO:0141148">
    <property type="term" value="F:enoyl-[acyl-carrier-protein] reductase (NADPH) activity"/>
    <property type="evidence" value="ECO:0007669"/>
    <property type="project" value="UniProtKB-EC"/>
</dbReference>
<protein>
    <recommendedName>
        <fullName evidence="11">enoyl-[acyl-carrier-protein] reductase</fullName>
        <ecNumber evidence="11">1.3.1.104</ecNumber>
    </recommendedName>
</protein>
<dbReference type="CDD" id="cd08290">
    <property type="entry name" value="ETR"/>
    <property type="match status" value="1"/>
</dbReference>
<dbReference type="SUPFAM" id="SSF51735">
    <property type="entry name" value="NAD(P)-binding Rossmann-fold domains"/>
    <property type="match status" value="1"/>
</dbReference>
<dbReference type="InterPro" id="IPR036291">
    <property type="entry name" value="NAD(P)-bd_dom_sf"/>
</dbReference>
<evidence type="ECO:0000256" key="4">
    <source>
        <dbReference type="ARBA" id="ARBA00022832"/>
    </source>
</evidence>
<dbReference type="PRINTS" id="PR00625">
    <property type="entry name" value="JDOMAIN"/>
</dbReference>
<dbReference type="InterPro" id="IPR001623">
    <property type="entry name" value="DnaJ_domain"/>
</dbReference>
<evidence type="ECO:0000313" key="14">
    <source>
        <dbReference type="EMBL" id="CAE0795628.1"/>
    </source>
</evidence>
<evidence type="ECO:0000256" key="2">
    <source>
        <dbReference type="ARBA" id="ARBA00010371"/>
    </source>
</evidence>
<evidence type="ECO:0000256" key="7">
    <source>
        <dbReference type="ARBA" id="ARBA00023002"/>
    </source>
</evidence>
<keyword evidence="4" id="KW-0276">Fatty acid metabolism</keyword>
<comment type="catalytic activity">
    <reaction evidence="12">
        <text>a 2,3-saturated acyl-[ACP] + NADP(+) = a (2E)-enoyl-[ACP] + NADPH + H(+)</text>
        <dbReference type="Rhea" id="RHEA:22564"/>
        <dbReference type="Rhea" id="RHEA-COMP:9925"/>
        <dbReference type="Rhea" id="RHEA-COMP:9926"/>
        <dbReference type="ChEBI" id="CHEBI:15378"/>
        <dbReference type="ChEBI" id="CHEBI:57783"/>
        <dbReference type="ChEBI" id="CHEBI:58349"/>
        <dbReference type="ChEBI" id="CHEBI:78784"/>
        <dbReference type="ChEBI" id="CHEBI:78785"/>
        <dbReference type="EC" id="1.3.1.104"/>
    </reaction>
</comment>
<keyword evidence="10" id="KW-0275">Fatty acid biosynthesis</keyword>
<evidence type="ECO:0000256" key="6">
    <source>
        <dbReference type="ARBA" id="ARBA00022946"/>
    </source>
</evidence>
<evidence type="ECO:0000259" key="13">
    <source>
        <dbReference type="PROSITE" id="PS50076"/>
    </source>
</evidence>
<evidence type="ECO:0000256" key="8">
    <source>
        <dbReference type="ARBA" id="ARBA00023098"/>
    </source>
</evidence>
<evidence type="ECO:0000256" key="1">
    <source>
        <dbReference type="ARBA" id="ARBA00004173"/>
    </source>
</evidence>
<dbReference type="InterPro" id="IPR036869">
    <property type="entry name" value="J_dom_sf"/>
</dbReference>
<sequence length="522" mass="58713">MAQQDNVEYYKRLGVEKDATHKELRNAFAKKVMTVHPDKGGDEAEFAALHNAYEVLIDERKRRIYDRYGPDALGRTAEGLFSDTFRAGEFSGVDDDKTTKTTRELEALRKENDTLQRQMLILKPETENKYASSFESWLRNRDPIQNKVITSADIMKDIGVCESSYDKVNLPPLRSFIAEYTSTGQELPETVRQRQYDLPTELKWGQVLVHVLAAPITRLDHQLSRFYALHDTKMPAFPAPAGAEGVGVVLKVGPGVETLKERDLVLPGSPVLGTWRRLAVLKAEDLIPFPPTELSPTMVSTFYSFLTAYRLLEDFGSLRPGDTILQSGADSTVGMAVIQICKILKIKTINLVEDSDDFDDVSDTLHAMGANYVWKNTGSIVDRLKKARSGGLPRLGLDCIGSTTLSRICEAMFPEGTVVVYATTTNRVDRFPYIPLMFNGLSIRGFWLWQWLKDNAESVPEVVDKVLPLMEENKFDLEVQHWKQVDESFSAAIKERNSVLEFASVDEAMRVLSATESPENQD</sequence>
<dbReference type="GO" id="GO:0005739">
    <property type="term" value="C:mitochondrion"/>
    <property type="evidence" value="ECO:0007669"/>
    <property type="project" value="UniProtKB-SubCell"/>
</dbReference>
<dbReference type="SUPFAM" id="SSF46565">
    <property type="entry name" value="Chaperone J-domain"/>
    <property type="match status" value="1"/>
</dbReference>
<dbReference type="Gene3D" id="3.90.180.10">
    <property type="entry name" value="Medium-chain alcohol dehydrogenases, catalytic domain"/>
    <property type="match status" value="1"/>
</dbReference>
<evidence type="ECO:0000256" key="5">
    <source>
        <dbReference type="ARBA" id="ARBA00022857"/>
    </source>
</evidence>
<dbReference type="InterPro" id="IPR020843">
    <property type="entry name" value="ER"/>
</dbReference>
<proteinExistence type="inferred from homology"/>